<proteinExistence type="predicted"/>
<keyword evidence="2" id="KW-1185">Reference proteome</keyword>
<dbReference type="Proteomes" id="UP001139344">
    <property type="component" value="Unassembled WGS sequence"/>
</dbReference>
<name>A0A9X1UWX7_9FLAO</name>
<evidence type="ECO:0000313" key="2">
    <source>
        <dbReference type="Proteomes" id="UP001139344"/>
    </source>
</evidence>
<sequence>MERKTKATEIIDKHLGKKQAKEIFENNEPLWDDIVDAVDEALLVNKELLESLQTLLDFNTVRTFTWHDEDVKKAKKAIEKALK</sequence>
<dbReference type="AlphaFoldDB" id="A0A9X1UWX7"/>
<protein>
    <submittedName>
        <fullName evidence="1">Uncharacterized protein</fullName>
    </submittedName>
</protein>
<evidence type="ECO:0000313" key="1">
    <source>
        <dbReference type="EMBL" id="MCG9971014.1"/>
    </source>
</evidence>
<dbReference type="EMBL" id="JAJSON010000014">
    <property type="protein sequence ID" value="MCG9971014.1"/>
    <property type="molecule type" value="Genomic_DNA"/>
</dbReference>
<organism evidence="1 2">
    <name type="scientific">Christiangramia crocea</name>
    <dbReference type="NCBI Taxonomy" id="2904124"/>
    <lineage>
        <taxon>Bacteria</taxon>
        <taxon>Pseudomonadati</taxon>
        <taxon>Bacteroidota</taxon>
        <taxon>Flavobacteriia</taxon>
        <taxon>Flavobacteriales</taxon>
        <taxon>Flavobacteriaceae</taxon>
        <taxon>Christiangramia</taxon>
    </lineage>
</organism>
<comment type="caution">
    <text evidence="1">The sequence shown here is derived from an EMBL/GenBank/DDBJ whole genome shotgun (WGS) entry which is preliminary data.</text>
</comment>
<gene>
    <name evidence="1" type="ORF">LU635_05135</name>
</gene>
<accession>A0A9X1UWX7</accession>
<dbReference type="RefSeq" id="WP_240096892.1">
    <property type="nucleotide sequence ID" value="NZ_JAJSON010000014.1"/>
</dbReference>
<reference evidence="1" key="1">
    <citation type="submission" date="2021-12" db="EMBL/GenBank/DDBJ databases">
        <title>Description of Gramella crocea sp. nov., a new bacterium isolated from activated sludge.</title>
        <authorList>
            <person name="Zhang X."/>
        </authorList>
    </citation>
    <scope>NUCLEOTIDE SEQUENCE</scope>
    <source>
        <strain evidence="1">YB25</strain>
    </source>
</reference>